<comment type="caution">
    <text evidence="5">The sequence shown here is derived from an EMBL/GenBank/DDBJ whole genome shotgun (WGS) entry which is preliminary data.</text>
</comment>
<dbReference type="EMBL" id="CACRXK020005626">
    <property type="protein sequence ID" value="CAB4006858.1"/>
    <property type="molecule type" value="Genomic_DNA"/>
</dbReference>
<keyword evidence="4" id="KW-0472">Membrane</keyword>
<dbReference type="InterPro" id="IPR000832">
    <property type="entry name" value="GPCR_2_secretin-like"/>
</dbReference>
<dbReference type="Proteomes" id="UP001152795">
    <property type="component" value="Unassembled WGS sequence"/>
</dbReference>
<evidence type="ECO:0000313" key="6">
    <source>
        <dbReference type="Proteomes" id="UP001152795"/>
    </source>
</evidence>
<keyword evidence="6" id="KW-1185">Reference proteome</keyword>
<dbReference type="OrthoDB" id="10071092at2759"/>
<evidence type="ECO:0000256" key="2">
    <source>
        <dbReference type="ARBA" id="ARBA00022692"/>
    </source>
</evidence>
<evidence type="ECO:0000313" key="5">
    <source>
        <dbReference type="EMBL" id="CAB4006858.1"/>
    </source>
</evidence>
<protein>
    <submittedName>
        <fullName evidence="5">Adhesion G- coupled receptor G6-like</fullName>
    </submittedName>
</protein>
<keyword evidence="2" id="KW-0812">Transmembrane</keyword>
<reference evidence="5" key="1">
    <citation type="submission" date="2020-04" db="EMBL/GenBank/DDBJ databases">
        <authorList>
            <person name="Alioto T."/>
            <person name="Alioto T."/>
            <person name="Gomez Garrido J."/>
        </authorList>
    </citation>
    <scope>NUCLEOTIDE SEQUENCE</scope>
    <source>
        <strain evidence="5">A484AB</strain>
    </source>
</reference>
<keyword evidence="3" id="KW-1133">Transmembrane helix</keyword>
<dbReference type="Gene3D" id="1.20.1070.10">
    <property type="entry name" value="Rhodopsin 7-helix transmembrane proteins"/>
    <property type="match status" value="1"/>
</dbReference>
<dbReference type="AlphaFoldDB" id="A0A7D9IIG9"/>
<dbReference type="InterPro" id="IPR053066">
    <property type="entry name" value="ADGR_G7"/>
</dbReference>
<name>A0A7D9IIG9_PARCT</name>
<organism evidence="5 6">
    <name type="scientific">Paramuricea clavata</name>
    <name type="common">Red gorgonian</name>
    <name type="synonym">Violescent sea-whip</name>
    <dbReference type="NCBI Taxonomy" id="317549"/>
    <lineage>
        <taxon>Eukaryota</taxon>
        <taxon>Metazoa</taxon>
        <taxon>Cnidaria</taxon>
        <taxon>Anthozoa</taxon>
        <taxon>Octocorallia</taxon>
        <taxon>Malacalcyonacea</taxon>
        <taxon>Plexauridae</taxon>
        <taxon>Paramuricea</taxon>
    </lineage>
</organism>
<accession>A0A7D9IIG9</accession>
<gene>
    <name evidence="5" type="ORF">PACLA_8A080268</name>
</gene>
<dbReference type="PANTHER" id="PTHR47767">
    <property type="entry name" value="ADHESION G PROTEIN-COUPLED RECEPTOR G7"/>
    <property type="match status" value="1"/>
</dbReference>
<comment type="subcellular location">
    <subcellularLocation>
        <location evidence="1">Membrane</location>
        <topology evidence="1">Multi-pass membrane protein</topology>
    </subcellularLocation>
</comment>
<dbReference type="GO" id="GO:0004930">
    <property type="term" value="F:G protein-coupled receptor activity"/>
    <property type="evidence" value="ECO:0007669"/>
    <property type="project" value="InterPro"/>
</dbReference>
<dbReference type="GO" id="GO:0016020">
    <property type="term" value="C:membrane"/>
    <property type="evidence" value="ECO:0007669"/>
    <property type="project" value="UniProtKB-SubCell"/>
</dbReference>
<evidence type="ECO:0000256" key="4">
    <source>
        <dbReference type="ARBA" id="ARBA00023136"/>
    </source>
</evidence>
<evidence type="ECO:0000256" key="1">
    <source>
        <dbReference type="ARBA" id="ARBA00004141"/>
    </source>
</evidence>
<keyword evidence="5" id="KW-0675">Receptor</keyword>
<dbReference type="Pfam" id="PF00002">
    <property type="entry name" value="7tm_2"/>
    <property type="match status" value="1"/>
</dbReference>
<sequence length="169" mass="19175">MVLLGLTWIFGILAINDAKLAFQYLFCIFNSLQGFVVFIMFCVLPDGTRRQLQTLIRKKTIDALRREDKHRNLEAGNASLNNLVYSSNVSPVVTSELQFRSLSSGDQVTETSFQSGDGFRIENDDLQKEISDLKFPDTMFSNPNVTRYSVRKNGSNYITTIELNLKGDF</sequence>
<proteinExistence type="predicted"/>
<evidence type="ECO:0000256" key="3">
    <source>
        <dbReference type="ARBA" id="ARBA00022989"/>
    </source>
</evidence>